<feature type="domain" description="NarX-like N-terminal" evidence="6">
    <location>
        <begin position="27"/>
        <end position="123"/>
    </location>
</feature>
<dbReference type="InterPro" id="IPR029095">
    <property type="entry name" value="NarX-like_N"/>
</dbReference>
<comment type="subcellular location">
    <subcellularLocation>
        <location evidence="1">Membrane</location>
        <topology evidence="1">Multi-pass membrane protein</topology>
    </subcellularLocation>
</comment>
<proteinExistence type="predicted"/>
<evidence type="ECO:0000313" key="8">
    <source>
        <dbReference type="EMBL" id="KRT58781.1"/>
    </source>
</evidence>
<reference evidence="9 10" key="1">
    <citation type="submission" date="2015-11" db="EMBL/GenBank/DDBJ databases">
        <title>The genome of Candidatus Endoriftia persephone in Ridgeia piscesae and population structure of the North Eastern Pacific vestimentiferan symbionts.</title>
        <authorList>
            <person name="Perez M."/>
            <person name="Juniper K.S."/>
        </authorList>
    </citation>
    <scope>NUCLEOTIDE SEQUENCE [LARGE SCALE GENOMIC DNA]</scope>
    <source>
        <strain evidence="8">Ind10</strain>
        <strain evidence="7">Ind11</strain>
    </source>
</reference>
<keyword evidence="5" id="KW-0732">Signal</keyword>
<evidence type="ECO:0000259" key="6">
    <source>
        <dbReference type="Pfam" id="PF13675"/>
    </source>
</evidence>
<dbReference type="GO" id="GO:0016020">
    <property type="term" value="C:membrane"/>
    <property type="evidence" value="ECO:0007669"/>
    <property type="project" value="UniProtKB-SubCell"/>
</dbReference>
<dbReference type="STRING" id="54398.Ga0074115_11461"/>
<keyword evidence="4" id="KW-0472">Membrane</keyword>
<sequence length="259" mass="29257">MLGVARIFWLVWLAASLLPLSTSAAELTMGEAIDKAGRQRMLTQRIVKAYAMMGQDISYRKAKKQLRSGEKLFAKQLAELQAFKVNSAVSQELERVAALWKSFRALATKRPERKSAERLRAQAEQLLQAAHQVVLHLEAASGAKAGRLVNLSGRQRMLSQRMGSIYLLRSWGFENPIYEEDYKKAVREFSEALQVLLTAPENTPEIDKMLRDVEGRWKLFQLSNKMDSGQFVPTLVTRALDQILVKMNTVTGMYAALLK</sequence>
<evidence type="ECO:0000313" key="9">
    <source>
        <dbReference type="Proteomes" id="UP000051276"/>
    </source>
</evidence>
<keyword evidence="10" id="KW-1185">Reference proteome</keyword>
<dbReference type="RefSeq" id="WP_057956593.1">
    <property type="nucleotide sequence ID" value="NZ_KQ556940.1"/>
</dbReference>
<evidence type="ECO:0000256" key="1">
    <source>
        <dbReference type="ARBA" id="ARBA00004141"/>
    </source>
</evidence>
<comment type="caution">
    <text evidence="8">The sequence shown here is derived from an EMBL/GenBank/DDBJ whole genome shotgun (WGS) entry which is preliminary data.</text>
</comment>
<dbReference type="Proteomes" id="UP000051276">
    <property type="component" value="Unassembled WGS sequence"/>
</dbReference>
<evidence type="ECO:0000313" key="10">
    <source>
        <dbReference type="Proteomes" id="UP000051634"/>
    </source>
</evidence>
<dbReference type="Proteomes" id="UP000051634">
    <property type="component" value="Unassembled WGS sequence"/>
</dbReference>
<protein>
    <submittedName>
        <fullName evidence="8">Type IV pili methyl-accepting chemotaxis transducer N-term</fullName>
    </submittedName>
</protein>
<evidence type="ECO:0000256" key="5">
    <source>
        <dbReference type="SAM" id="SignalP"/>
    </source>
</evidence>
<keyword evidence="3" id="KW-1133">Transmembrane helix</keyword>
<feature type="domain" description="NarX-like N-terminal" evidence="6">
    <location>
        <begin position="144"/>
        <end position="218"/>
    </location>
</feature>
<keyword evidence="2" id="KW-0812">Transmembrane</keyword>
<dbReference type="EMBL" id="LDXT01000083">
    <property type="protein sequence ID" value="KRT55165.1"/>
    <property type="molecule type" value="Genomic_DNA"/>
</dbReference>
<name>A0A0T5Z7Q5_9GAMM</name>
<evidence type="ECO:0000313" key="7">
    <source>
        <dbReference type="EMBL" id="KRT55165.1"/>
    </source>
</evidence>
<accession>A0A0T5Z7Q5</accession>
<dbReference type="Pfam" id="PF13675">
    <property type="entry name" value="PilJ"/>
    <property type="match status" value="2"/>
</dbReference>
<feature type="chain" id="PRO_5010437751" evidence="5">
    <location>
        <begin position="25"/>
        <end position="259"/>
    </location>
</feature>
<evidence type="ECO:0000256" key="2">
    <source>
        <dbReference type="ARBA" id="ARBA00022692"/>
    </source>
</evidence>
<evidence type="ECO:0000256" key="4">
    <source>
        <dbReference type="ARBA" id="ARBA00023136"/>
    </source>
</evidence>
<organism evidence="8 9">
    <name type="scientific">endosymbiont of Ridgeia piscesae</name>
    <dbReference type="NCBI Taxonomy" id="54398"/>
    <lineage>
        <taxon>Bacteria</taxon>
        <taxon>Pseudomonadati</taxon>
        <taxon>Pseudomonadota</taxon>
        <taxon>Gammaproteobacteria</taxon>
        <taxon>sulfur-oxidizing symbionts</taxon>
    </lineage>
</organism>
<feature type="signal peptide" evidence="5">
    <location>
        <begin position="1"/>
        <end position="24"/>
    </location>
</feature>
<dbReference type="AlphaFoldDB" id="A0A0T5Z7Q5"/>
<dbReference type="OrthoDB" id="952521at2"/>
<gene>
    <name evidence="7" type="ORF">Ga0074115_11461</name>
    <name evidence="8" type="ORF">Ga0076813_14217</name>
</gene>
<dbReference type="EMBL" id="LMXI01000273">
    <property type="protein sequence ID" value="KRT58781.1"/>
    <property type="molecule type" value="Genomic_DNA"/>
</dbReference>
<evidence type="ECO:0000256" key="3">
    <source>
        <dbReference type="ARBA" id="ARBA00022989"/>
    </source>
</evidence>